<feature type="compositionally biased region" description="Gly residues" evidence="4">
    <location>
        <begin position="16"/>
        <end position="25"/>
    </location>
</feature>
<dbReference type="GO" id="GO:0005730">
    <property type="term" value="C:nucleolus"/>
    <property type="evidence" value="ECO:0007669"/>
    <property type="project" value="TreeGrafter"/>
</dbReference>
<comment type="caution">
    <text evidence="6">The sequence shown here is derived from an EMBL/GenBank/DDBJ whole genome shotgun (WGS) entry which is preliminary data.</text>
</comment>
<dbReference type="PANTHER" id="PTHR14369:SF0">
    <property type="entry name" value="SURFEIT LOCUS PROTEIN 6"/>
    <property type="match status" value="1"/>
</dbReference>
<evidence type="ECO:0000313" key="7">
    <source>
        <dbReference type="Proteomes" id="UP000673691"/>
    </source>
</evidence>
<feature type="compositionally biased region" description="Basic and acidic residues" evidence="4">
    <location>
        <begin position="83"/>
        <end position="100"/>
    </location>
</feature>
<protein>
    <submittedName>
        <fullName evidence="6">Surfeit locus protein 6-domain-containing protein</fullName>
    </submittedName>
</protein>
<sequence>VQAELLRKEESNRGLGLNGGSGGVEVGRTGPEANEEATAMDIDSTTVRPLPTFEAISELRRLLQKRIADFQERRRRKTAPPLSRDEILQERTRKKAEMKEKLRKQRNSGTDGVPSVARKILNAEDEKKIKVRVIDSRACLSGLQRSTVSPSTPFVDAINDKFEVVFSNFVFDGENSKKSGMDVRGALKKAEAKAEKIANIAADVPAKAAEIAEENAWRRASKLARGDKPKDDVRLLKKTIRRSERGKAKSARVERTAGRS</sequence>
<proteinExistence type="inferred from homology"/>
<dbReference type="GO" id="GO:0042274">
    <property type="term" value="P:ribosomal small subunit biogenesis"/>
    <property type="evidence" value="ECO:0007669"/>
    <property type="project" value="TreeGrafter"/>
</dbReference>
<evidence type="ECO:0000313" key="6">
    <source>
        <dbReference type="EMBL" id="KAG5462179.1"/>
    </source>
</evidence>
<dbReference type="InterPro" id="IPR029190">
    <property type="entry name" value="Rrp14/SURF6_C"/>
</dbReference>
<feature type="compositionally biased region" description="Basic and acidic residues" evidence="4">
    <location>
        <begin position="224"/>
        <end position="260"/>
    </location>
</feature>
<feature type="compositionally biased region" description="Basic and acidic residues" evidence="4">
    <location>
        <begin position="1"/>
        <end position="12"/>
    </location>
</feature>
<dbReference type="PANTHER" id="PTHR14369">
    <property type="entry name" value="SURFEIT LOCUS PROTEIN 6"/>
    <property type="match status" value="1"/>
</dbReference>
<evidence type="ECO:0000256" key="2">
    <source>
        <dbReference type="ARBA" id="ARBA00005904"/>
    </source>
</evidence>
<feature type="region of interest" description="Disordered" evidence="4">
    <location>
        <begin position="70"/>
        <end position="115"/>
    </location>
</feature>
<feature type="region of interest" description="Disordered" evidence="4">
    <location>
        <begin position="219"/>
        <end position="260"/>
    </location>
</feature>
<name>A0A8H7ZZ89_9FUNG</name>
<evidence type="ECO:0000256" key="4">
    <source>
        <dbReference type="SAM" id="MobiDB-lite"/>
    </source>
</evidence>
<dbReference type="Proteomes" id="UP000673691">
    <property type="component" value="Unassembled WGS sequence"/>
</dbReference>
<evidence type="ECO:0000259" key="5">
    <source>
        <dbReference type="Pfam" id="PF04935"/>
    </source>
</evidence>
<organism evidence="6 7">
    <name type="scientific">Olpidium bornovanus</name>
    <dbReference type="NCBI Taxonomy" id="278681"/>
    <lineage>
        <taxon>Eukaryota</taxon>
        <taxon>Fungi</taxon>
        <taxon>Fungi incertae sedis</taxon>
        <taxon>Olpidiomycota</taxon>
        <taxon>Olpidiomycotina</taxon>
        <taxon>Olpidiomycetes</taxon>
        <taxon>Olpidiales</taxon>
        <taxon>Olpidiaceae</taxon>
        <taxon>Olpidium</taxon>
    </lineage>
</organism>
<dbReference type="GO" id="GO:0003723">
    <property type="term" value="F:RNA binding"/>
    <property type="evidence" value="ECO:0007669"/>
    <property type="project" value="TreeGrafter"/>
</dbReference>
<dbReference type="GO" id="GO:0003677">
    <property type="term" value="F:DNA binding"/>
    <property type="evidence" value="ECO:0007669"/>
    <property type="project" value="TreeGrafter"/>
</dbReference>
<dbReference type="Pfam" id="PF04935">
    <property type="entry name" value="SURF6"/>
    <property type="match status" value="1"/>
</dbReference>
<comment type="subcellular location">
    <subcellularLocation>
        <location evidence="1">Nucleus</location>
    </subcellularLocation>
</comment>
<reference evidence="6 7" key="1">
    <citation type="journal article" name="Sci. Rep.">
        <title>Genome-scale phylogenetic analyses confirm Olpidium as the closest living zoosporic fungus to the non-flagellated, terrestrial fungi.</title>
        <authorList>
            <person name="Chang Y."/>
            <person name="Rochon D."/>
            <person name="Sekimoto S."/>
            <person name="Wang Y."/>
            <person name="Chovatia M."/>
            <person name="Sandor L."/>
            <person name="Salamov A."/>
            <person name="Grigoriev I.V."/>
            <person name="Stajich J.E."/>
            <person name="Spatafora J.W."/>
        </authorList>
    </citation>
    <scope>NUCLEOTIDE SEQUENCE [LARGE SCALE GENOMIC DNA]</scope>
    <source>
        <strain evidence="6">S191</strain>
    </source>
</reference>
<feature type="domain" description="Ribosomal RNA-processing protein 14/surfeit locus protein 6 C-terminal" evidence="5">
    <location>
        <begin position="85"/>
        <end position="252"/>
    </location>
</feature>
<comment type="similarity">
    <text evidence="2">Belongs to the SURF6 family.</text>
</comment>
<dbReference type="GO" id="GO:0042273">
    <property type="term" value="P:ribosomal large subunit biogenesis"/>
    <property type="evidence" value="ECO:0007669"/>
    <property type="project" value="TreeGrafter"/>
</dbReference>
<dbReference type="AlphaFoldDB" id="A0A8H7ZZ89"/>
<feature type="non-terminal residue" evidence="6">
    <location>
        <position position="1"/>
    </location>
</feature>
<keyword evidence="3" id="KW-0539">Nucleus</keyword>
<feature type="region of interest" description="Disordered" evidence="4">
    <location>
        <begin position="1"/>
        <end position="30"/>
    </location>
</feature>
<gene>
    <name evidence="6" type="ORF">BJ554DRAFT_5523</name>
</gene>
<accession>A0A8H7ZZ89</accession>
<dbReference type="EMBL" id="JAEFCI010002520">
    <property type="protein sequence ID" value="KAG5462179.1"/>
    <property type="molecule type" value="Genomic_DNA"/>
</dbReference>
<evidence type="ECO:0000256" key="3">
    <source>
        <dbReference type="ARBA" id="ARBA00023242"/>
    </source>
</evidence>
<evidence type="ECO:0000256" key="1">
    <source>
        <dbReference type="ARBA" id="ARBA00004123"/>
    </source>
</evidence>
<dbReference type="OrthoDB" id="444809at2759"/>
<dbReference type="InterPro" id="IPR007019">
    <property type="entry name" value="SURF6"/>
</dbReference>
<keyword evidence="7" id="KW-1185">Reference proteome</keyword>